<organism evidence="1 2">
    <name type="scientific">Perca flavescens</name>
    <name type="common">American yellow perch</name>
    <name type="synonym">Morone flavescens</name>
    <dbReference type="NCBI Taxonomy" id="8167"/>
    <lineage>
        <taxon>Eukaryota</taxon>
        <taxon>Metazoa</taxon>
        <taxon>Chordata</taxon>
        <taxon>Craniata</taxon>
        <taxon>Vertebrata</taxon>
        <taxon>Euteleostomi</taxon>
        <taxon>Actinopterygii</taxon>
        <taxon>Neopterygii</taxon>
        <taxon>Teleostei</taxon>
        <taxon>Neoteleostei</taxon>
        <taxon>Acanthomorphata</taxon>
        <taxon>Eupercaria</taxon>
        <taxon>Perciformes</taxon>
        <taxon>Percoidei</taxon>
        <taxon>Percidae</taxon>
        <taxon>Percinae</taxon>
        <taxon>Perca</taxon>
    </lineage>
</organism>
<gene>
    <name evidence="1" type="ORF">EPR50_G00149040</name>
</gene>
<dbReference type="AlphaFoldDB" id="A0A484CQ98"/>
<dbReference type="Proteomes" id="UP000295070">
    <property type="component" value="Chromosome 14"/>
</dbReference>
<name>A0A484CQ98_PERFV</name>
<reference evidence="1 2" key="1">
    <citation type="submission" date="2019-01" db="EMBL/GenBank/DDBJ databases">
        <title>A chromosome-scale genome assembly of the yellow perch, Perca flavescens.</title>
        <authorList>
            <person name="Feron R."/>
            <person name="Morvezen R."/>
            <person name="Bestin A."/>
            <person name="Haffray P."/>
            <person name="Klopp C."/>
            <person name="Zahm M."/>
            <person name="Cabau C."/>
            <person name="Roques C."/>
            <person name="Donnadieu C."/>
            <person name="Bouchez O."/>
            <person name="Christie M."/>
            <person name="Larson W."/>
            <person name="Guiguen Y."/>
        </authorList>
    </citation>
    <scope>NUCLEOTIDE SEQUENCE [LARGE SCALE GENOMIC DNA]</scope>
    <source>
        <strain evidence="1">YP-PL-M2</strain>
        <tissue evidence="1">Blood</tissue>
    </source>
</reference>
<dbReference type="EMBL" id="SCKG01000014">
    <property type="protein sequence ID" value="TDH04133.1"/>
    <property type="molecule type" value="Genomic_DNA"/>
</dbReference>
<protein>
    <submittedName>
        <fullName evidence="1">Uncharacterized protein</fullName>
    </submittedName>
</protein>
<evidence type="ECO:0000313" key="2">
    <source>
        <dbReference type="Proteomes" id="UP000295070"/>
    </source>
</evidence>
<proteinExistence type="predicted"/>
<evidence type="ECO:0000313" key="1">
    <source>
        <dbReference type="EMBL" id="TDH04133.1"/>
    </source>
</evidence>
<sequence length="105" mass="11970">MPSRSCPAPSSLTALLCAVWWRWLWRITPRRVKHSARAWSPCGLASPFFAGWKWRVHKGVVARSEECDAPTGRERLHIGGFTGERDSLHIGTKRGDKFCRKVTRP</sequence>
<comment type="caution">
    <text evidence="1">The sequence shown here is derived from an EMBL/GenBank/DDBJ whole genome shotgun (WGS) entry which is preliminary data.</text>
</comment>
<keyword evidence="2" id="KW-1185">Reference proteome</keyword>
<accession>A0A484CQ98</accession>